<dbReference type="EMBL" id="NHOQ01000161">
    <property type="protein sequence ID" value="PWA32516.1"/>
    <property type="molecule type" value="Genomic_DNA"/>
</dbReference>
<evidence type="ECO:0000256" key="1">
    <source>
        <dbReference type="SAM" id="MobiDB-lite"/>
    </source>
</evidence>
<accession>A0A315W9Q2</accession>
<dbReference type="Proteomes" id="UP000250572">
    <property type="component" value="Unassembled WGS sequence"/>
</dbReference>
<evidence type="ECO:0000313" key="2">
    <source>
        <dbReference type="EMBL" id="PWA32516.1"/>
    </source>
</evidence>
<name>A0A315W9Q2_GAMAF</name>
<reference evidence="2 3" key="1">
    <citation type="journal article" date="2018" name="G3 (Bethesda)">
        <title>A High-Quality Reference Genome for the Invasive Mosquitofish Gambusia affinis Using a Chicago Library.</title>
        <authorList>
            <person name="Hoffberg S.L."/>
            <person name="Troendle N.J."/>
            <person name="Glenn T.C."/>
            <person name="Mahmud O."/>
            <person name="Louha S."/>
            <person name="Chalopin D."/>
            <person name="Bennetzen J.L."/>
            <person name="Mauricio R."/>
        </authorList>
    </citation>
    <scope>NUCLEOTIDE SEQUENCE [LARGE SCALE GENOMIC DNA]</scope>
    <source>
        <strain evidence="2">NE01/NJP1002.9</strain>
        <tissue evidence="2">Muscle</tissue>
    </source>
</reference>
<feature type="region of interest" description="Disordered" evidence="1">
    <location>
        <begin position="69"/>
        <end position="105"/>
    </location>
</feature>
<evidence type="ECO:0000313" key="3">
    <source>
        <dbReference type="Proteomes" id="UP000250572"/>
    </source>
</evidence>
<keyword evidence="3" id="KW-1185">Reference proteome</keyword>
<sequence>MVMQPLESEEDQGRAVSLIGGTLRHYQNQNRTSPGRCGVLDWWNQRGPLGPEPRGERWWRYHTVGPFLHSRDQNPQEPRFQPKWTRSGPPGSSGAKPARRGTMSWSDRTRTFRHISVHHAREIHQPGSGPVRVVLWEPAPPAALRCFQVNMFGFSSDNYRVLVPPTQTGRYKNCCSPVGSDPAAPKRTSTPSRYTHTHTHTDPSGGSGSAGSSMEVMMMKLSLRDLHHHHRRVVDLRCSSSGLTSDPAWTRTRTQRLLFLTAGVMMKSRWFWTSRTLQVSAIKRVRVLIRFWFRTYCRGS</sequence>
<protein>
    <submittedName>
        <fullName evidence="2">Uncharacterized protein</fullName>
    </submittedName>
</protein>
<dbReference type="AlphaFoldDB" id="A0A315W9Q2"/>
<proteinExistence type="predicted"/>
<feature type="region of interest" description="Disordered" evidence="1">
    <location>
        <begin position="173"/>
        <end position="212"/>
    </location>
</feature>
<gene>
    <name evidence="2" type="ORF">CCH79_00020926</name>
</gene>
<organism evidence="2 3">
    <name type="scientific">Gambusia affinis</name>
    <name type="common">Western mosquitofish</name>
    <name type="synonym">Heterandria affinis</name>
    <dbReference type="NCBI Taxonomy" id="33528"/>
    <lineage>
        <taxon>Eukaryota</taxon>
        <taxon>Metazoa</taxon>
        <taxon>Chordata</taxon>
        <taxon>Craniata</taxon>
        <taxon>Vertebrata</taxon>
        <taxon>Euteleostomi</taxon>
        <taxon>Actinopterygii</taxon>
        <taxon>Neopterygii</taxon>
        <taxon>Teleostei</taxon>
        <taxon>Neoteleostei</taxon>
        <taxon>Acanthomorphata</taxon>
        <taxon>Ovalentaria</taxon>
        <taxon>Atherinomorphae</taxon>
        <taxon>Cyprinodontiformes</taxon>
        <taxon>Poeciliidae</taxon>
        <taxon>Poeciliinae</taxon>
        <taxon>Gambusia</taxon>
    </lineage>
</organism>
<comment type="caution">
    <text evidence="2">The sequence shown here is derived from an EMBL/GenBank/DDBJ whole genome shotgun (WGS) entry which is preliminary data.</text>
</comment>